<accession>A0ACC0UY75</accession>
<organism evidence="1 2">
    <name type="scientific">Trichothecium roseum</name>
    <dbReference type="NCBI Taxonomy" id="47278"/>
    <lineage>
        <taxon>Eukaryota</taxon>
        <taxon>Fungi</taxon>
        <taxon>Dikarya</taxon>
        <taxon>Ascomycota</taxon>
        <taxon>Pezizomycotina</taxon>
        <taxon>Sordariomycetes</taxon>
        <taxon>Hypocreomycetidae</taxon>
        <taxon>Hypocreales</taxon>
        <taxon>Hypocreales incertae sedis</taxon>
        <taxon>Trichothecium</taxon>
    </lineage>
</organism>
<evidence type="ECO:0000313" key="1">
    <source>
        <dbReference type="EMBL" id="KAI9899093.1"/>
    </source>
</evidence>
<dbReference type="Proteomes" id="UP001163324">
    <property type="component" value="Chromosome 5"/>
</dbReference>
<proteinExistence type="predicted"/>
<dbReference type="EMBL" id="CM047944">
    <property type="protein sequence ID" value="KAI9899093.1"/>
    <property type="molecule type" value="Genomic_DNA"/>
</dbReference>
<name>A0ACC0UY75_9HYPO</name>
<keyword evidence="2" id="KW-1185">Reference proteome</keyword>
<reference evidence="1" key="1">
    <citation type="submission" date="2022-10" db="EMBL/GenBank/DDBJ databases">
        <title>Complete Genome of Trichothecium roseum strain YXFP-22015, a Plant Pathogen Isolated from Citrus.</title>
        <authorList>
            <person name="Wang Y."/>
            <person name="Zhu L."/>
        </authorList>
    </citation>
    <scope>NUCLEOTIDE SEQUENCE</scope>
    <source>
        <strain evidence="1">YXFP-22015</strain>
    </source>
</reference>
<evidence type="ECO:0000313" key="2">
    <source>
        <dbReference type="Proteomes" id="UP001163324"/>
    </source>
</evidence>
<gene>
    <name evidence="1" type="ORF">N3K66_005554</name>
</gene>
<protein>
    <submittedName>
        <fullName evidence="1">Uncharacterized protein</fullName>
    </submittedName>
</protein>
<comment type="caution">
    <text evidence="1">The sequence shown here is derived from an EMBL/GenBank/DDBJ whole genome shotgun (WGS) entry which is preliminary data.</text>
</comment>
<sequence length="229" mass="24901">MRPTLFQPLLPRQNLCTPIARSFIVPKLSSSSSSNTFSAARYFSATTATMGKQVFFDIEWKGPVMVNGRPTSEVKLQNGRITFNLFYDVVPKTTENFRALCTGEKGYGYKGSSFHRIIPDFMLQGGDFTRGNGTGGKSIYGEKFADENFSLKHDKPGLLSMANAGPNTNGSQFFVTTVVTSWLNGRHVVFGEVADEQGLEIVKALEAVGSGSGAIKHDPKPTITNSGEL</sequence>